<accession>C5FED7</accession>
<dbReference type="AlphaFoldDB" id="C5FED7"/>
<feature type="region of interest" description="Disordered" evidence="1">
    <location>
        <begin position="294"/>
        <end position="349"/>
    </location>
</feature>
<dbReference type="RefSeq" id="XP_002850955.1">
    <property type="nucleotide sequence ID" value="XM_002850909.1"/>
</dbReference>
<dbReference type="GeneID" id="9228330"/>
<dbReference type="STRING" id="554155.C5FED7"/>
<dbReference type="EMBL" id="DS995701">
    <property type="protein sequence ID" value="EEQ28171.1"/>
    <property type="molecule type" value="Genomic_DNA"/>
</dbReference>
<evidence type="ECO:0000313" key="3">
    <source>
        <dbReference type="Proteomes" id="UP000002035"/>
    </source>
</evidence>
<dbReference type="OMA" id="IGWAFNC"/>
<dbReference type="HOGENOM" id="CLU_014331_1_0_1"/>
<organism evidence="2 3">
    <name type="scientific">Arthroderma otae (strain ATCC MYA-4605 / CBS 113480)</name>
    <name type="common">Microsporum canis</name>
    <dbReference type="NCBI Taxonomy" id="554155"/>
    <lineage>
        <taxon>Eukaryota</taxon>
        <taxon>Fungi</taxon>
        <taxon>Dikarya</taxon>
        <taxon>Ascomycota</taxon>
        <taxon>Pezizomycotina</taxon>
        <taxon>Eurotiomycetes</taxon>
        <taxon>Eurotiomycetidae</taxon>
        <taxon>Onygenales</taxon>
        <taxon>Arthrodermataceae</taxon>
        <taxon>Microsporum</taxon>
    </lineage>
</organism>
<evidence type="ECO:0000256" key="1">
    <source>
        <dbReference type="SAM" id="MobiDB-lite"/>
    </source>
</evidence>
<name>C5FED7_ARTOC</name>
<protein>
    <submittedName>
        <fullName evidence="2">Uncharacterized protein</fullName>
    </submittedName>
</protein>
<proteinExistence type="predicted"/>
<keyword evidence="3" id="KW-1185">Reference proteome</keyword>
<dbReference type="Proteomes" id="UP000002035">
    <property type="component" value="Unassembled WGS sequence"/>
</dbReference>
<sequence length="560" mass="63540">MASEPTYHPVKALPSELRHYCTAYLEERLYSQALSLLSRIVSSSSTASGNVFTPPAQYLALAATLTVHPTTTTRSKSEEYLNASNSALHLLKLVNKVAGPIGGQFRDAFIFDRFANSRNEGRYATDGESNWSGTSHAHVEPLNLDIAQGNSLWSRAEDFWHVVGWALNCSILHPKRWARWHLFLQFMCDLLEDDWKERENQFKATPVTDTTSKRDCSVLTESLIFSYISTTSSYTGRDRRILRAVFADGSQSSTSEFREIFRNELREFTKDNAQTSSRRKGDINIDEDIYGDYLDNPDFEEDEEDDSIHKTSGGPDMVESRVKRQRRATKKRAGQDELPSEHEDDGPISAQYDRLDHLGNLQSLTIRQRFLHLLSCVSDAIPEHYISLDKLYSFYVEFIRHLPLPTFQLLVSPSVLTHFPPACQTTLCEMLLFSILENAAPASNENYLSQGKLERCFLPFIAKTQSVIDNARVSLLLESLIRLLAANGLIFARPRLTDAVAKGIEARSKKARNDIKRGQNKKLTEEFGLVWLIESGDRMVYFVNSLIPKEPPPEYIVIEP</sequence>
<gene>
    <name evidence="2" type="ORF">MCYG_01059</name>
</gene>
<dbReference type="eggNOG" id="ENOG502S1YP">
    <property type="taxonomic scope" value="Eukaryota"/>
</dbReference>
<dbReference type="VEuPathDB" id="FungiDB:MCYG_01059"/>
<evidence type="ECO:0000313" key="2">
    <source>
        <dbReference type="EMBL" id="EEQ28171.1"/>
    </source>
</evidence>
<feature type="compositionally biased region" description="Acidic residues" evidence="1">
    <location>
        <begin position="294"/>
        <end position="306"/>
    </location>
</feature>
<dbReference type="OrthoDB" id="5411773at2759"/>
<reference evidence="3" key="1">
    <citation type="journal article" date="2012" name="MBio">
        <title>Comparative genome analysis of Trichophyton rubrum and related dermatophytes reveals candidate genes involved in infection.</title>
        <authorList>
            <person name="Martinez D.A."/>
            <person name="Oliver B.G."/>
            <person name="Graeser Y."/>
            <person name="Goldberg J.M."/>
            <person name="Li W."/>
            <person name="Martinez-Rossi N.M."/>
            <person name="Monod M."/>
            <person name="Shelest E."/>
            <person name="Barton R.C."/>
            <person name="Birch E."/>
            <person name="Brakhage A.A."/>
            <person name="Chen Z."/>
            <person name="Gurr S.J."/>
            <person name="Heiman D."/>
            <person name="Heitman J."/>
            <person name="Kosti I."/>
            <person name="Rossi A."/>
            <person name="Saif S."/>
            <person name="Samalova M."/>
            <person name="Saunders C.W."/>
            <person name="Shea T."/>
            <person name="Summerbell R.C."/>
            <person name="Xu J."/>
            <person name="Young S."/>
            <person name="Zeng Q."/>
            <person name="Birren B.W."/>
            <person name="Cuomo C.A."/>
            <person name="White T.C."/>
        </authorList>
    </citation>
    <scope>NUCLEOTIDE SEQUENCE [LARGE SCALE GENOMIC DNA]</scope>
    <source>
        <strain evidence="3">ATCC MYA-4605 / CBS 113480</strain>
    </source>
</reference>
<feature type="compositionally biased region" description="Basic residues" evidence="1">
    <location>
        <begin position="323"/>
        <end position="332"/>
    </location>
</feature>